<dbReference type="Proteomes" id="UP000503441">
    <property type="component" value="Chromosome"/>
</dbReference>
<evidence type="ECO:0000256" key="1">
    <source>
        <dbReference type="ARBA" id="ARBA00004141"/>
    </source>
</evidence>
<keyword evidence="4 6" id="KW-1133">Transmembrane helix</keyword>
<keyword evidence="5 6" id="KW-0472">Membrane</keyword>
<keyword evidence="3 6" id="KW-0812">Transmembrane</keyword>
<comment type="subcellular location">
    <subcellularLocation>
        <location evidence="6">Cell membrane</location>
        <topology evidence="6">Multi-pass membrane protein</topology>
    </subcellularLocation>
    <subcellularLocation>
        <location evidence="1">Membrane</location>
        <topology evidence="1">Multi-pass membrane protein</topology>
    </subcellularLocation>
</comment>
<reference evidence="9 10" key="1">
    <citation type="submission" date="2020-03" db="EMBL/GenBank/DDBJ databases">
        <title>Leucobacter sp. nov., isolated from beetles.</title>
        <authorList>
            <person name="Hyun D.-W."/>
            <person name="Bae J.-W."/>
        </authorList>
    </citation>
    <scope>NUCLEOTIDE SEQUENCE [LARGE SCALE GENOMIC DNA]</scope>
    <source>
        <strain evidence="9 10">HDW9A</strain>
    </source>
</reference>
<evidence type="ECO:0000256" key="7">
    <source>
        <dbReference type="SAM" id="MobiDB-lite"/>
    </source>
</evidence>
<keyword evidence="10" id="KW-1185">Reference proteome</keyword>
<feature type="transmembrane region" description="Helical" evidence="6">
    <location>
        <begin position="31"/>
        <end position="54"/>
    </location>
</feature>
<accession>A0ABX6JVB8</accession>
<dbReference type="CDD" id="cd06261">
    <property type="entry name" value="TM_PBP2"/>
    <property type="match status" value="1"/>
</dbReference>
<feature type="region of interest" description="Disordered" evidence="7">
    <location>
        <begin position="217"/>
        <end position="239"/>
    </location>
</feature>
<organism evidence="9 10">
    <name type="scientific">Leucobacter coleopterorum</name>
    <dbReference type="NCBI Taxonomy" id="2714933"/>
    <lineage>
        <taxon>Bacteria</taxon>
        <taxon>Bacillati</taxon>
        <taxon>Actinomycetota</taxon>
        <taxon>Actinomycetes</taxon>
        <taxon>Micrococcales</taxon>
        <taxon>Microbacteriaceae</taxon>
        <taxon>Leucobacter</taxon>
    </lineage>
</organism>
<dbReference type="Gene3D" id="1.10.3720.10">
    <property type="entry name" value="MetI-like"/>
    <property type="match status" value="1"/>
</dbReference>
<proteinExistence type="inferred from homology"/>
<sequence length="239" mass="24617">MNLLADTLNWILAPEHWTGPGGIPTRVLQHLAITALAVLLASTVSLPVGVLIGHSRRGAGIVGGFTGAARALPTLGLLTLLGLALGIGLAAPLIALVVLAVPSLLAGAYSGVQAIDPTLPEAARAIGLSPTQVILRVEVPLALPVIVGGLRAATLQVVSTATLAAYTADFGLGRYLFTGLKTRDYPQMLAGAILVLVLTLTLEGALAYCQRLARRVRSPGSPRTHDRKTSSKGVTEPAR</sequence>
<dbReference type="PROSITE" id="PS50928">
    <property type="entry name" value="ABC_TM1"/>
    <property type="match status" value="1"/>
</dbReference>
<feature type="transmembrane region" description="Helical" evidence="6">
    <location>
        <begin position="188"/>
        <end position="209"/>
    </location>
</feature>
<evidence type="ECO:0000256" key="2">
    <source>
        <dbReference type="ARBA" id="ARBA00022448"/>
    </source>
</evidence>
<feature type="domain" description="ABC transmembrane type-1" evidence="8">
    <location>
        <begin position="27"/>
        <end position="206"/>
    </location>
</feature>
<evidence type="ECO:0000313" key="10">
    <source>
        <dbReference type="Proteomes" id="UP000503441"/>
    </source>
</evidence>
<dbReference type="InterPro" id="IPR035906">
    <property type="entry name" value="MetI-like_sf"/>
</dbReference>
<dbReference type="EMBL" id="CP049933">
    <property type="protein sequence ID" value="QIM18238.1"/>
    <property type="molecule type" value="Genomic_DNA"/>
</dbReference>
<evidence type="ECO:0000256" key="3">
    <source>
        <dbReference type="ARBA" id="ARBA00022692"/>
    </source>
</evidence>
<evidence type="ECO:0000256" key="4">
    <source>
        <dbReference type="ARBA" id="ARBA00022989"/>
    </source>
</evidence>
<evidence type="ECO:0000256" key="6">
    <source>
        <dbReference type="RuleBase" id="RU363032"/>
    </source>
</evidence>
<evidence type="ECO:0000259" key="8">
    <source>
        <dbReference type="PROSITE" id="PS50928"/>
    </source>
</evidence>
<gene>
    <name evidence="9" type="ORF">G7066_05470</name>
</gene>
<dbReference type="InterPro" id="IPR000515">
    <property type="entry name" value="MetI-like"/>
</dbReference>
<dbReference type="PANTHER" id="PTHR30177">
    <property type="entry name" value="GLYCINE BETAINE/L-PROLINE TRANSPORT SYSTEM PERMEASE PROTEIN PROW"/>
    <property type="match status" value="1"/>
</dbReference>
<evidence type="ECO:0000313" key="9">
    <source>
        <dbReference type="EMBL" id="QIM18238.1"/>
    </source>
</evidence>
<feature type="transmembrane region" description="Helical" evidence="6">
    <location>
        <begin position="75"/>
        <end position="101"/>
    </location>
</feature>
<evidence type="ECO:0000256" key="5">
    <source>
        <dbReference type="ARBA" id="ARBA00023136"/>
    </source>
</evidence>
<dbReference type="SUPFAM" id="SSF161098">
    <property type="entry name" value="MetI-like"/>
    <property type="match status" value="1"/>
</dbReference>
<dbReference type="Pfam" id="PF00528">
    <property type="entry name" value="BPD_transp_1"/>
    <property type="match status" value="1"/>
</dbReference>
<comment type="similarity">
    <text evidence="6">Belongs to the binding-protein-dependent transport system permease family.</text>
</comment>
<dbReference type="RefSeq" id="WP_166329630.1">
    <property type="nucleotide sequence ID" value="NZ_CP049933.1"/>
</dbReference>
<dbReference type="InterPro" id="IPR051204">
    <property type="entry name" value="ABC_transp_perm/SBD"/>
</dbReference>
<protein>
    <submittedName>
        <fullName evidence="9">ABC transporter permease subunit</fullName>
    </submittedName>
</protein>
<keyword evidence="2 6" id="KW-0813">Transport</keyword>
<name>A0ABX6JVB8_9MICO</name>
<dbReference type="PANTHER" id="PTHR30177:SF33">
    <property type="entry name" value="POSSIBLE OSMOPROTECTANT (GLYCINE BETAINE_CARNITINE_CHOLINE_L-PROLINE) TRANSPORT INTEGRAL MEMBRANE PROTEIN ABC TRANSPORTER PROZ"/>
    <property type="match status" value="1"/>
</dbReference>